<dbReference type="InterPro" id="IPR000073">
    <property type="entry name" value="AB_hydrolase_1"/>
</dbReference>
<dbReference type="Pfam" id="PF00561">
    <property type="entry name" value="Abhydrolase_1"/>
    <property type="match status" value="1"/>
</dbReference>
<organism evidence="2 3">
    <name type="scientific">Variovorax ureilyticus</name>
    <dbReference type="NCBI Taxonomy" id="1836198"/>
    <lineage>
        <taxon>Bacteria</taxon>
        <taxon>Pseudomonadati</taxon>
        <taxon>Pseudomonadota</taxon>
        <taxon>Betaproteobacteria</taxon>
        <taxon>Burkholderiales</taxon>
        <taxon>Comamonadaceae</taxon>
        <taxon>Variovorax</taxon>
    </lineage>
</organism>
<sequence length="290" mass="31609">MDMPQVVGRDGEATQIILRLESSGSVRDVDVGGSIVRWRIFGSGSPLVLLHGGHGSWLHWVRNVSALSKLHCVLVPDMPGFNDSDDLCSSPQHSDPLAGLVAALHGAIESLIGSETPFDLVGFSFGGLVAARLASGTPTVRRLALIGPAGHGTARRQVTPLVDWRAAQTPATRREALRQNLYSFMLHSRDGDDELALTVHERSCVRARFRSKALSRAGGLEFLLNRVEAPVLLLWGENDVTAHPERVAELLRNGRSHREWCLVSGAGHWVQYESANRVNDLLLSWFKPAG</sequence>
<evidence type="ECO:0000259" key="1">
    <source>
        <dbReference type="Pfam" id="PF00561"/>
    </source>
</evidence>
<gene>
    <name evidence="2" type="ORF">WKW77_32710</name>
</gene>
<reference evidence="2 3" key="1">
    <citation type="submission" date="2024-03" db="EMBL/GenBank/DDBJ databases">
        <title>Novel species of the genus Variovorax.</title>
        <authorList>
            <person name="Liu Q."/>
            <person name="Xin Y.-H."/>
        </authorList>
    </citation>
    <scope>NUCLEOTIDE SEQUENCE [LARGE SCALE GENOMIC DNA]</scope>
    <source>
        <strain evidence="2 3">KACC 18899</strain>
    </source>
</reference>
<keyword evidence="2" id="KW-0378">Hydrolase</keyword>
<dbReference type="PANTHER" id="PTHR46438">
    <property type="entry name" value="ALPHA/BETA-HYDROLASES SUPERFAMILY PROTEIN"/>
    <property type="match status" value="1"/>
</dbReference>
<evidence type="ECO:0000313" key="3">
    <source>
        <dbReference type="Proteomes" id="UP001365846"/>
    </source>
</evidence>
<dbReference type="InterPro" id="IPR029058">
    <property type="entry name" value="AB_hydrolase_fold"/>
</dbReference>
<keyword evidence="3" id="KW-1185">Reference proteome</keyword>
<dbReference type="InterPro" id="IPR000639">
    <property type="entry name" value="Epox_hydrolase-like"/>
</dbReference>
<dbReference type="PRINTS" id="PR00412">
    <property type="entry name" value="EPOXHYDRLASE"/>
</dbReference>
<dbReference type="PRINTS" id="PR00111">
    <property type="entry name" value="ABHYDROLASE"/>
</dbReference>
<dbReference type="RefSeq" id="WP_340361060.1">
    <property type="nucleotide sequence ID" value="NZ_JBBKZU010000025.1"/>
</dbReference>
<accession>A0ABU8VQC6</accession>
<dbReference type="Proteomes" id="UP001365846">
    <property type="component" value="Unassembled WGS sequence"/>
</dbReference>
<dbReference type="GO" id="GO:0016787">
    <property type="term" value="F:hydrolase activity"/>
    <property type="evidence" value="ECO:0007669"/>
    <property type="project" value="UniProtKB-KW"/>
</dbReference>
<feature type="domain" description="AB hydrolase-1" evidence="1">
    <location>
        <begin position="46"/>
        <end position="274"/>
    </location>
</feature>
<evidence type="ECO:0000313" key="2">
    <source>
        <dbReference type="EMBL" id="MEJ8815864.1"/>
    </source>
</evidence>
<proteinExistence type="predicted"/>
<name>A0ABU8VQC6_9BURK</name>
<dbReference type="SUPFAM" id="SSF53474">
    <property type="entry name" value="alpha/beta-Hydrolases"/>
    <property type="match status" value="1"/>
</dbReference>
<dbReference type="Gene3D" id="3.40.50.1820">
    <property type="entry name" value="alpha/beta hydrolase"/>
    <property type="match status" value="1"/>
</dbReference>
<protein>
    <submittedName>
        <fullName evidence="2">Alpha/beta hydrolase</fullName>
    </submittedName>
</protein>
<comment type="caution">
    <text evidence="2">The sequence shown here is derived from an EMBL/GenBank/DDBJ whole genome shotgun (WGS) entry which is preliminary data.</text>
</comment>
<dbReference type="EMBL" id="JBBKZU010000025">
    <property type="protein sequence ID" value="MEJ8815864.1"/>
    <property type="molecule type" value="Genomic_DNA"/>
</dbReference>